<sequence length="287" mass="32402">EKSYLSHKYGFSNIEIKKDEGGYYTEVGMRDVWDIPALRGNQPETIGYPTQKPEALVEKLAHLLTGVDDTIADFCCGGGTTPAVAQRLGRRWIACDQSRVAVAITADRLTRQVEEQTGKILPVPDFTVEHWGIYEVRRLSDAPSDQFRAFVLRAFGAVVESVEEHEAGIHGYKGAIPVWVGEPGQTKAVTATDVQAFANAIRKTLRYKQDNLRDGIMLAWAFRRDAMEAADRLRRLEQTDLNFIRLDMIRIDSPRFREHVTALTTDHADYENFLTFVQPPKVEAGYK</sequence>
<dbReference type="PRINTS" id="PR00508">
    <property type="entry name" value="S21N4MTFRASE"/>
</dbReference>
<proteinExistence type="predicted"/>
<dbReference type="AlphaFoldDB" id="T1BPU1"/>
<evidence type="ECO:0000256" key="1">
    <source>
        <dbReference type="ARBA" id="ARBA00022603"/>
    </source>
</evidence>
<reference evidence="4" key="2">
    <citation type="journal article" date="2014" name="ISME J.">
        <title>Microbial stratification in low pH oxic and suboxic macroscopic growths along an acid mine drainage.</title>
        <authorList>
            <person name="Mendez-Garcia C."/>
            <person name="Mesa V."/>
            <person name="Sprenger R.R."/>
            <person name="Richter M."/>
            <person name="Diez M.S."/>
            <person name="Solano J."/>
            <person name="Bargiela R."/>
            <person name="Golyshina O.V."/>
            <person name="Manteca A."/>
            <person name="Ramos J.L."/>
            <person name="Gallego J.R."/>
            <person name="Llorente I."/>
            <person name="Martins Dos Santos V.A."/>
            <person name="Jensen O.N."/>
            <person name="Pelaez A.I."/>
            <person name="Sanchez J."/>
            <person name="Ferrer M."/>
        </authorList>
    </citation>
    <scope>NUCLEOTIDE SEQUENCE</scope>
</reference>
<feature type="domain" description="DNA methylase N-4/N-6" evidence="3">
    <location>
        <begin position="26"/>
        <end position="105"/>
    </location>
</feature>
<feature type="non-terminal residue" evidence="4">
    <location>
        <position position="1"/>
    </location>
</feature>
<dbReference type="SUPFAM" id="SSF53335">
    <property type="entry name" value="S-adenosyl-L-methionine-dependent methyltransferases"/>
    <property type="match status" value="1"/>
</dbReference>
<accession>T1BPU1</accession>
<dbReference type="Gene3D" id="3.40.50.150">
    <property type="entry name" value="Vaccinia Virus protein VP39"/>
    <property type="match status" value="1"/>
</dbReference>
<comment type="caution">
    <text evidence="4">The sequence shown here is derived from an EMBL/GenBank/DDBJ whole genome shotgun (WGS) entry which is preliminary data.</text>
</comment>
<evidence type="ECO:0000256" key="2">
    <source>
        <dbReference type="ARBA" id="ARBA00022679"/>
    </source>
</evidence>
<dbReference type="GO" id="GO:0003677">
    <property type="term" value="F:DNA binding"/>
    <property type="evidence" value="ECO:0007669"/>
    <property type="project" value="InterPro"/>
</dbReference>
<evidence type="ECO:0000313" key="4">
    <source>
        <dbReference type="EMBL" id="EQD55264.1"/>
    </source>
</evidence>
<reference evidence="4" key="1">
    <citation type="submission" date="2013-08" db="EMBL/GenBank/DDBJ databases">
        <authorList>
            <person name="Mendez C."/>
            <person name="Richter M."/>
            <person name="Ferrer M."/>
            <person name="Sanchez J."/>
        </authorList>
    </citation>
    <scope>NUCLEOTIDE SEQUENCE</scope>
</reference>
<dbReference type="GO" id="GO:0032259">
    <property type="term" value="P:methylation"/>
    <property type="evidence" value="ECO:0007669"/>
    <property type="project" value="UniProtKB-KW"/>
</dbReference>
<keyword evidence="2" id="KW-0808">Transferase</keyword>
<dbReference type="InterPro" id="IPR029063">
    <property type="entry name" value="SAM-dependent_MTases_sf"/>
</dbReference>
<gene>
    <name evidence="4" type="ORF">B1B_09311</name>
</gene>
<evidence type="ECO:0000259" key="3">
    <source>
        <dbReference type="Pfam" id="PF01555"/>
    </source>
</evidence>
<dbReference type="InterPro" id="IPR002941">
    <property type="entry name" value="DNA_methylase_N4/N6"/>
</dbReference>
<dbReference type="GO" id="GO:0008170">
    <property type="term" value="F:N-methyltransferase activity"/>
    <property type="evidence" value="ECO:0007669"/>
    <property type="project" value="InterPro"/>
</dbReference>
<keyword evidence="1 4" id="KW-0489">Methyltransferase</keyword>
<name>T1BPU1_9ZZZZ</name>
<dbReference type="EMBL" id="AUZY01006146">
    <property type="protein sequence ID" value="EQD55264.1"/>
    <property type="molecule type" value="Genomic_DNA"/>
</dbReference>
<dbReference type="Pfam" id="PF01555">
    <property type="entry name" value="N6_N4_Mtase"/>
    <property type="match status" value="1"/>
</dbReference>
<dbReference type="InterPro" id="IPR001091">
    <property type="entry name" value="RM_Methyltransferase"/>
</dbReference>
<organism evidence="4">
    <name type="scientific">mine drainage metagenome</name>
    <dbReference type="NCBI Taxonomy" id="410659"/>
    <lineage>
        <taxon>unclassified sequences</taxon>
        <taxon>metagenomes</taxon>
        <taxon>ecological metagenomes</taxon>
    </lineage>
</organism>
<protein>
    <submittedName>
        <fullName evidence="4">DNA methylase N-4/N-6 domain protein</fullName>
    </submittedName>
</protein>
<feature type="non-terminal residue" evidence="4">
    <location>
        <position position="287"/>
    </location>
</feature>